<evidence type="ECO:0000256" key="1">
    <source>
        <dbReference type="SAM" id="MobiDB-lite"/>
    </source>
</evidence>
<evidence type="ECO:0000259" key="3">
    <source>
        <dbReference type="Pfam" id="PF20151"/>
    </source>
</evidence>
<name>D8QCB1_SCHCM</name>
<feature type="non-terminal residue" evidence="4">
    <location>
        <position position="320"/>
    </location>
</feature>
<feature type="transmembrane region" description="Helical" evidence="2">
    <location>
        <begin position="247"/>
        <end position="266"/>
    </location>
</feature>
<protein>
    <recommendedName>
        <fullName evidence="3">DUF6533 domain-containing protein</fullName>
    </recommendedName>
</protein>
<dbReference type="VEuPathDB" id="FungiDB:SCHCODRAFT_02510498"/>
<dbReference type="EMBL" id="GL377309">
    <property type="protein sequence ID" value="EFI94898.1"/>
    <property type="molecule type" value="Genomic_DNA"/>
</dbReference>
<dbReference type="InterPro" id="IPR045340">
    <property type="entry name" value="DUF6533"/>
</dbReference>
<evidence type="ECO:0000256" key="2">
    <source>
        <dbReference type="SAM" id="Phobius"/>
    </source>
</evidence>
<dbReference type="OMA" id="MRIECFR"/>
<accession>D8QCB1</accession>
<feature type="region of interest" description="Disordered" evidence="1">
    <location>
        <begin position="300"/>
        <end position="320"/>
    </location>
</feature>
<keyword evidence="2" id="KW-0472">Membrane</keyword>
<gene>
    <name evidence="4" type="ORF">SCHCODRAFT_111509</name>
</gene>
<feature type="transmembrane region" description="Helical" evidence="2">
    <location>
        <begin position="222"/>
        <end position="241"/>
    </location>
</feature>
<organism evidence="5">
    <name type="scientific">Schizophyllum commune (strain H4-8 / FGSC 9210)</name>
    <name type="common">Split gill fungus</name>
    <dbReference type="NCBI Taxonomy" id="578458"/>
    <lineage>
        <taxon>Eukaryota</taxon>
        <taxon>Fungi</taxon>
        <taxon>Dikarya</taxon>
        <taxon>Basidiomycota</taxon>
        <taxon>Agaricomycotina</taxon>
        <taxon>Agaricomycetes</taxon>
        <taxon>Agaricomycetidae</taxon>
        <taxon>Agaricales</taxon>
        <taxon>Schizophyllaceae</taxon>
        <taxon>Schizophyllum</taxon>
    </lineage>
</organism>
<dbReference type="eggNOG" id="ENOG502RC0P">
    <property type="taxonomic scope" value="Eukaryota"/>
</dbReference>
<dbReference type="RefSeq" id="XP_003029801.1">
    <property type="nucleotide sequence ID" value="XM_003029755.1"/>
</dbReference>
<dbReference type="Proteomes" id="UP000007431">
    <property type="component" value="Unassembled WGS sequence"/>
</dbReference>
<proteinExistence type="predicted"/>
<feature type="transmembrane region" description="Helical" evidence="2">
    <location>
        <begin position="141"/>
        <end position="162"/>
    </location>
</feature>
<dbReference type="GeneID" id="9594153"/>
<evidence type="ECO:0000313" key="5">
    <source>
        <dbReference type="Proteomes" id="UP000007431"/>
    </source>
</evidence>
<dbReference type="OrthoDB" id="2913419at2759"/>
<dbReference type="InParanoid" id="D8QCB1"/>
<dbReference type="KEGG" id="scm:SCHCO_02510498"/>
<feature type="transmembrane region" description="Helical" evidence="2">
    <location>
        <begin position="182"/>
        <end position="201"/>
    </location>
</feature>
<dbReference type="HOGENOM" id="CLU_035509_10_5_1"/>
<dbReference type="AlphaFoldDB" id="D8QCB1"/>
<keyword evidence="5" id="KW-1185">Reference proteome</keyword>
<reference evidence="4 5" key="1">
    <citation type="journal article" date="2010" name="Nat. Biotechnol.">
        <title>Genome sequence of the model mushroom Schizophyllum commune.</title>
        <authorList>
            <person name="Ohm R.A."/>
            <person name="de Jong J.F."/>
            <person name="Lugones L.G."/>
            <person name="Aerts A."/>
            <person name="Kothe E."/>
            <person name="Stajich J.E."/>
            <person name="de Vries R.P."/>
            <person name="Record E."/>
            <person name="Levasseur A."/>
            <person name="Baker S.E."/>
            <person name="Bartholomew K.A."/>
            <person name="Coutinho P.M."/>
            <person name="Erdmann S."/>
            <person name="Fowler T.J."/>
            <person name="Gathman A.C."/>
            <person name="Lombard V."/>
            <person name="Henrissat B."/>
            <person name="Knabe N."/>
            <person name="Kuees U."/>
            <person name="Lilly W.W."/>
            <person name="Lindquist E."/>
            <person name="Lucas S."/>
            <person name="Magnuson J.K."/>
            <person name="Piumi F."/>
            <person name="Raudaskoski M."/>
            <person name="Salamov A."/>
            <person name="Schmutz J."/>
            <person name="Schwarze F.W.M.R."/>
            <person name="vanKuyk P.A."/>
            <person name="Horton J.S."/>
            <person name="Grigoriev I.V."/>
            <person name="Woesten H.A.B."/>
        </authorList>
    </citation>
    <scope>NUCLEOTIDE SEQUENCE [LARGE SCALE GENOMIC DNA]</scope>
    <source>
        <strain evidence="5">H4-8 / FGSC 9210</strain>
    </source>
</reference>
<evidence type="ECO:0000313" key="4">
    <source>
        <dbReference type="EMBL" id="EFI94898.1"/>
    </source>
</evidence>
<dbReference type="STRING" id="578458.D8QCB1"/>
<keyword evidence="2" id="KW-0812">Transmembrane</keyword>
<feature type="transmembrane region" description="Helical" evidence="2">
    <location>
        <begin position="105"/>
        <end position="129"/>
    </location>
</feature>
<dbReference type="Pfam" id="PF20151">
    <property type="entry name" value="DUF6533"/>
    <property type="match status" value="1"/>
</dbReference>
<sequence>MILADGVTERLAVDINCAGAAALAILVWSDSLELARRDTLLMGCDCRETLINIDQEVKHIWSRPNDAWLKWTYIFIRYFALAALTTDRAFNLAALYSRSLPEYALRIWFICQPIVAHLCMLGVEGIMMARVYGLYRQERRILTTFLVVLALDSMIVLVGILVTLPDKISRADFVRFSSKALSFFGISSFLTQILILTLMLVKYRRGRWRNVPLMSLVVRDGVLVFGVFAVYCAVMTIYPLLNFDFTAAAFPWLVASISVAGTRLVLNMQDLPVNASTDASSALQLTTYYSIPFYFESDQLDRRPPGALPDARSTRHEPQP</sequence>
<feature type="domain" description="DUF6533" evidence="3">
    <location>
        <begin position="48"/>
        <end position="81"/>
    </location>
</feature>
<keyword evidence="2" id="KW-1133">Transmembrane helix</keyword>